<dbReference type="GO" id="GO:0006355">
    <property type="term" value="P:regulation of DNA-templated transcription"/>
    <property type="evidence" value="ECO:0007669"/>
    <property type="project" value="InterPro"/>
</dbReference>
<dbReference type="InterPro" id="IPR001867">
    <property type="entry name" value="OmpR/PhoB-type_DNA-bd"/>
</dbReference>
<evidence type="ECO:0000256" key="4">
    <source>
        <dbReference type="ARBA" id="ARBA00023125"/>
    </source>
</evidence>
<dbReference type="InterPro" id="IPR036388">
    <property type="entry name" value="WH-like_DNA-bd_sf"/>
</dbReference>
<evidence type="ECO:0000256" key="3">
    <source>
        <dbReference type="ARBA" id="ARBA00023015"/>
    </source>
</evidence>
<feature type="compositionally biased region" description="Low complexity" evidence="7">
    <location>
        <begin position="273"/>
        <end position="292"/>
    </location>
</feature>
<keyword evidence="5" id="KW-0804">Transcription</keyword>
<proteinExistence type="inferred from homology"/>
<organism evidence="9 10">
    <name type="scientific">Streptomyces phyllanthi</name>
    <dbReference type="NCBI Taxonomy" id="1803180"/>
    <lineage>
        <taxon>Bacteria</taxon>
        <taxon>Bacillati</taxon>
        <taxon>Actinomycetota</taxon>
        <taxon>Actinomycetes</taxon>
        <taxon>Kitasatosporales</taxon>
        <taxon>Streptomycetaceae</taxon>
        <taxon>Streptomyces</taxon>
    </lineage>
</organism>
<keyword evidence="4 6" id="KW-0238">DNA-binding</keyword>
<keyword evidence="3" id="KW-0805">Transcription regulation</keyword>
<dbReference type="InterPro" id="IPR011990">
    <property type="entry name" value="TPR-like_helical_dom_sf"/>
</dbReference>
<dbReference type="EMBL" id="VJZE01000243">
    <property type="protein sequence ID" value="MPY43629.1"/>
    <property type="molecule type" value="Genomic_DNA"/>
</dbReference>
<dbReference type="CDD" id="cd15831">
    <property type="entry name" value="BTAD"/>
    <property type="match status" value="1"/>
</dbReference>
<sequence>MRCVSLHELRMTVLGEVGAAFRAQPLELGGRRQRAVLALLIVARGSVVARDRLIEGVWGGTPPPRAAASLQAHVSHLRRSLEPEREARTRGGVIVSDGAGYALRLPADAVDAWRFEEALRSATTHADEDRPSEAVSVLEAGLGLWRGGPAYAEYAAEPWARQEATRLAGLRELACERLLAARLARGEDTVLVPELESLVSQDPLREERWRLLALALYRAHRQADALDALRRARQILPVRPGTPGGQALRALESEILTQSPALDAPARRTADIGPAPAGTPAAPGAAPTGQAPRLPLRTDLLVDRAPQLAELRHCLRSALDGKPRVVLIEGPAGIGKSRLLSEVAGLAAEEGILTLTARGSQREKDYGFGTVRQLFERVVDDEGTEPHGANAPGGRGPLVAGAAVAAGAVFGAVRGRPPESFAVLNGLYQLTRRLVTAKGPLVLAVDDVQWCDSGSVRFLAHLAGCLEGLPVLIALTLRTGEPQQGGELPGTLTRGPSVVRIRPTPLTETGVADLVRQTLGEEPHDEFTAACHRATAGNPLLLRQLLRALHVRGIRPGAAQSAAIAETGSRAVSGLVLGRLARLPEEAKAAAQAVAVLGDGAATLSEVAALMERPEAEAARAIAPLVRAEILREGHPYGFVHPLVGEAVYRELPPGELQLRHERAASALSAADAPAERTAAQLLLAPHRGDPGVVDLLCAAAREAADRAVPEAAATYLTRALDEPPTPERRPEVLLELGRAETLGNGPAAVEHLRLAYGTLADPGRKAAAALLLARILVFAGGHGQATEFARRAAAELPAELSDERQGLLALERISGFMHGLDQRLWRTVEDPVVEGEGPGARMLAANLAREAASDGSDRDRVVALARFAVADGVLQSAGEEMLWYTAVIVLHLADEGVGELLDAALARAQERGSLFSVLATHLWRGFTQWNHGDLNAARRSLENAVELSEIWGLAPGAPQGRTFLTAVLLDLGDTAGARACLERMRGWVRGAEGQRLLGESEARVLIEEGRYEEALAALDGVRHLQPAMANPAWWPWSLLRVRALAGAGKRADALVLAEEQLTVARRWGAPSTLGRVLRIVCELRGTEGEPGLREAVALLATGPARLEYARALYALAAHAPEDEAAAFLSRGRHIARECGAAGLVGPAFPAEWS</sequence>
<dbReference type="Pfam" id="PF13191">
    <property type="entry name" value="AAA_16"/>
    <property type="match status" value="1"/>
</dbReference>
<dbReference type="Gene3D" id="1.10.10.10">
    <property type="entry name" value="Winged helix-like DNA-binding domain superfamily/Winged helix DNA-binding domain"/>
    <property type="match status" value="1"/>
</dbReference>
<evidence type="ECO:0000256" key="6">
    <source>
        <dbReference type="PROSITE-ProRule" id="PRU01091"/>
    </source>
</evidence>
<accession>A0A5N8W8G8</accession>
<feature type="domain" description="OmpR/PhoB-type" evidence="8">
    <location>
        <begin position="1"/>
        <end position="105"/>
    </location>
</feature>
<gene>
    <name evidence="9" type="ORF">FNH04_28130</name>
</gene>
<dbReference type="SMART" id="SM00862">
    <property type="entry name" value="Trans_reg_C"/>
    <property type="match status" value="1"/>
</dbReference>
<reference evidence="9 10" key="1">
    <citation type="submission" date="2019-07" db="EMBL/GenBank/DDBJ databases">
        <title>New species of Amycolatopsis and Streptomyces.</title>
        <authorList>
            <person name="Duangmal K."/>
            <person name="Teo W.F.A."/>
            <person name="Lipun K."/>
        </authorList>
    </citation>
    <scope>NUCLEOTIDE SEQUENCE [LARGE SCALE GENOMIC DNA]</scope>
    <source>
        <strain evidence="9 10">TISTR 2346</strain>
    </source>
</reference>
<evidence type="ECO:0000256" key="7">
    <source>
        <dbReference type="SAM" id="MobiDB-lite"/>
    </source>
</evidence>
<dbReference type="Pfam" id="PF03704">
    <property type="entry name" value="BTAD"/>
    <property type="match status" value="1"/>
</dbReference>
<dbReference type="GO" id="GO:0003677">
    <property type="term" value="F:DNA binding"/>
    <property type="evidence" value="ECO:0007669"/>
    <property type="project" value="UniProtKB-UniRule"/>
</dbReference>
<dbReference type="InterPro" id="IPR027417">
    <property type="entry name" value="P-loop_NTPase"/>
</dbReference>
<comment type="similarity">
    <text evidence="1">Belongs to the AfsR/DnrI/RedD regulatory family.</text>
</comment>
<dbReference type="GO" id="GO:0000160">
    <property type="term" value="P:phosphorelay signal transduction system"/>
    <property type="evidence" value="ECO:0007669"/>
    <property type="project" value="UniProtKB-KW"/>
</dbReference>
<dbReference type="OrthoDB" id="3178131at2"/>
<dbReference type="PROSITE" id="PS51755">
    <property type="entry name" value="OMPR_PHOB"/>
    <property type="match status" value="1"/>
</dbReference>
<dbReference type="InterPro" id="IPR041664">
    <property type="entry name" value="AAA_16"/>
</dbReference>
<evidence type="ECO:0000256" key="1">
    <source>
        <dbReference type="ARBA" id="ARBA00005820"/>
    </source>
</evidence>
<dbReference type="InterPro" id="IPR005158">
    <property type="entry name" value="BTAD"/>
</dbReference>
<dbReference type="Pfam" id="PF00486">
    <property type="entry name" value="Trans_reg_C"/>
    <property type="match status" value="1"/>
</dbReference>
<dbReference type="Proteomes" id="UP000326979">
    <property type="component" value="Unassembled WGS sequence"/>
</dbReference>
<dbReference type="Gene3D" id="3.40.50.300">
    <property type="entry name" value="P-loop containing nucleotide triphosphate hydrolases"/>
    <property type="match status" value="1"/>
</dbReference>
<evidence type="ECO:0000256" key="2">
    <source>
        <dbReference type="ARBA" id="ARBA00023012"/>
    </source>
</evidence>
<evidence type="ECO:0000313" key="9">
    <source>
        <dbReference type="EMBL" id="MPY43629.1"/>
    </source>
</evidence>
<dbReference type="SUPFAM" id="SSF48452">
    <property type="entry name" value="TPR-like"/>
    <property type="match status" value="2"/>
</dbReference>
<dbReference type="SMART" id="SM01043">
    <property type="entry name" value="BTAD"/>
    <property type="match status" value="1"/>
</dbReference>
<dbReference type="InterPro" id="IPR051677">
    <property type="entry name" value="AfsR-DnrI-RedD_regulator"/>
</dbReference>
<feature type="region of interest" description="Disordered" evidence="7">
    <location>
        <begin position="259"/>
        <end position="292"/>
    </location>
</feature>
<dbReference type="InterPro" id="IPR016032">
    <property type="entry name" value="Sig_transdc_resp-reg_C-effctor"/>
</dbReference>
<feature type="DNA-binding region" description="OmpR/PhoB-type" evidence="6">
    <location>
        <begin position="1"/>
        <end position="105"/>
    </location>
</feature>
<evidence type="ECO:0000256" key="5">
    <source>
        <dbReference type="ARBA" id="ARBA00023163"/>
    </source>
</evidence>
<dbReference type="PANTHER" id="PTHR35807:SF1">
    <property type="entry name" value="TRANSCRIPTIONAL REGULATOR REDD"/>
    <property type="match status" value="1"/>
</dbReference>
<dbReference type="AlphaFoldDB" id="A0A5N8W8G8"/>
<dbReference type="SUPFAM" id="SSF52540">
    <property type="entry name" value="P-loop containing nucleoside triphosphate hydrolases"/>
    <property type="match status" value="1"/>
</dbReference>
<dbReference type="PANTHER" id="PTHR35807">
    <property type="entry name" value="TRANSCRIPTIONAL REGULATOR REDD-RELATED"/>
    <property type="match status" value="1"/>
</dbReference>
<protein>
    <submittedName>
        <fullName evidence="9">AAA family ATPase</fullName>
    </submittedName>
</protein>
<evidence type="ECO:0000259" key="8">
    <source>
        <dbReference type="PROSITE" id="PS51755"/>
    </source>
</evidence>
<dbReference type="SUPFAM" id="SSF46894">
    <property type="entry name" value="C-terminal effector domain of the bipartite response regulators"/>
    <property type="match status" value="1"/>
</dbReference>
<evidence type="ECO:0000313" key="10">
    <source>
        <dbReference type="Proteomes" id="UP000326979"/>
    </source>
</evidence>
<keyword evidence="2" id="KW-0902">Two-component regulatory system</keyword>
<keyword evidence="10" id="KW-1185">Reference proteome</keyword>
<comment type="caution">
    <text evidence="9">The sequence shown here is derived from an EMBL/GenBank/DDBJ whole genome shotgun (WGS) entry which is preliminary data.</text>
</comment>
<dbReference type="Gene3D" id="1.25.40.10">
    <property type="entry name" value="Tetratricopeptide repeat domain"/>
    <property type="match status" value="2"/>
</dbReference>
<name>A0A5N8W8G8_9ACTN</name>